<evidence type="ECO:0000256" key="8">
    <source>
        <dbReference type="ARBA" id="ARBA00023002"/>
    </source>
</evidence>
<dbReference type="InterPro" id="IPR005592">
    <property type="entry name" value="Mono/diacylglycerol_lipase_N"/>
</dbReference>
<dbReference type="PANTHER" id="PTHR46398:SF4">
    <property type="entry name" value="ALPHA_BETA-HYDROLASES SUPERFAMILY PROTEIN"/>
    <property type="match status" value="1"/>
</dbReference>
<dbReference type="Pfam" id="PF03893">
    <property type="entry name" value="Lipase3_N"/>
    <property type="match status" value="1"/>
</dbReference>
<sequence length="722" mass="81603">MKKTQMGIDLQGSMSILCGCPLIECVYCLACTRWAWKRCLHTAGHDSETWGIATAEEFEPVPRLCRYILAVYEDDLRQPLWEPPGGYGIKPDWLILKKTYEDTQGQAPPYILYLDHDHADIVLAFRGLNLARESDYAVLMDNKLGKKKFDGGYVHNGLLKAAEWVLDAECENLKDLVEKYPNYTLTFTGHSLGSGVAALLTMVVVQSRDRLGNIDRKRVRGYAIAPARCVSLNLAVRYADVINSVVLQATTPLEDIFKSLFCLPCLLCIRCMRDTCIPEEKMLKDPRRLYAPGRLYHIVERKPFRLGRFPPVVKTAVPVDGRFEHIVLSCNATSDHAIIWIEREAQRALKLMLEKDQIMEIPPKQKMERQETLAKEHTEEYRAALQRAVTLAVPHAYSPSMYGTFDEKDEEEHSYGSSGESSFSSAKKSKTFVARSRKELRSEEANKETFIHFGHSVHSNRIDPSRAVQLSWRPRVFLYQGFLSDEECDHLVSLAHGGEENSLTEYDDLGNTNTIRLRKSLQIPLNMEDEIVSRIEERISAWTFLPKENSRALQVSRNGVEEAEKNLNFFGNKSTLEQSEPLIATVILYISNVTRGGEILFPESELRSEVWSDCGKSSSILKPTKGNAILFFTLRPNASPDKSSPHSRCPVLEGEMWCATKFIYAKAIGGEKVSPDSESSECTDEDDNCPNWASIGECQRNPVFMVGSPDYYGTCRKSCNVC</sequence>
<accession>A0A6J5WND9</accession>
<evidence type="ECO:0000259" key="9">
    <source>
        <dbReference type="PROSITE" id="PS51670"/>
    </source>
</evidence>
<dbReference type="SUPFAM" id="SSF53474">
    <property type="entry name" value="alpha/beta-Hydrolases"/>
    <property type="match status" value="1"/>
</dbReference>
<evidence type="ECO:0000256" key="3">
    <source>
        <dbReference type="ARBA" id="ARBA00006511"/>
    </source>
</evidence>
<comment type="subcellular location">
    <subcellularLocation>
        <location evidence="2">Endoplasmic reticulum</location>
    </subcellularLocation>
</comment>
<dbReference type="InterPro" id="IPR002921">
    <property type="entry name" value="Fungal_lipase-type"/>
</dbReference>
<dbReference type="PROSITE" id="PS51670">
    <property type="entry name" value="SHKT"/>
    <property type="match status" value="1"/>
</dbReference>
<proteinExistence type="inferred from homology"/>
<evidence type="ECO:0000256" key="1">
    <source>
        <dbReference type="ARBA" id="ARBA00001961"/>
    </source>
</evidence>
<dbReference type="GO" id="GO:0005783">
    <property type="term" value="C:endoplasmic reticulum"/>
    <property type="evidence" value="ECO:0007669"/>
    <property type="project" value="UniProtKB-SubCell"/>
</dbReference>
<dbReference type="InterPro" id="IPR029058">
    <property type="entry name" value="AB_hydrolase_fold"/>
</dbReference>
<evidence type="ECO:0000256" key="2">
    <source>
        <dbReference type="ARBA" id="ARBA00004240"/>
    </source>
</evidence>
<dbReference type="GO" id="GO:0016787">
    <property type="term" value="F:hydrolase activity"/>
    <property type="evidence" value="ECO:0007669"/>
    <property type="project" value="UniProtKB-KW"/>
</dbReference>
<dbReference type="PANTHER" id="PTHR46398">
    <property type="entry name" value="ALPHA/BETA-HYDROLASES SUPERFAMILY PROTEIN"/>
    <property type="match status" value="1"/>
</dbReference>
<dbReference type="InterPro" id="IPR006620">
    <property type="entry name" value="Pro_4_hyd_alph"/>
</dbReference>
<dbReference type="SMART" id="SM00702">
    <property type="entry name" value="P4Hc"/>
    <property type="match status" value="1"/>
</dbReference>
<dbReference type="AlphaFoldDB" id="A0A6J5WND9"/>
<keyword evidence="6" id="KW-0256">Endoplasmic reticulum</keyword>
<dbReference type="InterPro" id="IPR003582">
    <property type="entry name" value="ShKT_dom"/>
</dbReference>
<feature type="domain" description="ShKT" evidence="9">
    <location>
        <begin position="682"/>
        <end position="722"/>
    </location>
</feature>
<keyword evidence="8" id="KW-0560">Oxidoreductase</keyword>
<comment type="similarity">
    <text evidence="3">Belongs to the P4HA family.</text>
</comment>
<organism evidence="10 11">
    <name type="scientific">Prunus armeniaca</name>
    <name type="common">Apricot</name>
    <name type="synonym">Armeniaca vulgaris</name>
    <dbReference type="NCBI Taxonomy" id="36596"/>
    <lineage>
        <taxon>Eukaryota</taxon>
        <taxon>Viridiplantae</taxon>
        <taxon>Streptophyta</taxon>
        <taxon>Embryophyta</taxon>
        <taxon>Tracheophyta</taxon>
        <taxon>Spermatophyta</taxon>
        <taxon>Magnoliopsida</taxon>
        <taxon>eudicotyledons</taxon>
        <taxon>Gunneridae</taxon>
        <taxon>Pentapetalae</taxon>
        <taxon>rosids</taxon>
        <taxon>fabids</taxon>
        <taxon>Rosales</taxon>
        <taxon>Rosaceae</taxon>
        <taxon>Amygdaloideae</taxon>
        <taxon>Amygdaleae</taxon>
        <taxon>Prunus</taxon>
    </lineage>
</organism>
<evidence type="ECO:0000256" key="7">
    <source>
        <dbReference type="ARBA" id="ARBA00022964"/>
    </source>
</evidence>
<dbReference type="GO" id="GO:0031418">
    <property type="term" value="F:L-ascorbic acid binding"/>
    <property type="evidence" value="ECO:0007669"/>
    <property type="project" value="InterPro"/>
</dbReference>
<dbReference type="CDD" id="cd00519">
    <property type="entry name" value="Lipase_3"/>
    <property type="match status" value="1"/>
</dbReference>
<evidence type="ECO:0000256" key="4">
    <source>
        <dbReference type="ARBA" id="ARBA00012269"/>
    </source>
</evidence>
<evidence type="ECO:0000313" key="10">
    <source>
        <dbReference type="EMBL" id="CAB4301873.1"/>
    </source>
</evidence>
<dbReference type="GO" id="GO:0016042">
    <property type="term" value="P:lipid catabolic process"/>
    <property type="evidence" value="ECO:0007669"/>
    <property type="project" value="InterPro"/>
</dbReference>
<dbReference type="EC" id="1.14.11.2" evidence="4"/>
<dbReference type="OrthoDB" id="438440at2759"/>
<reference evidence="11" key="1">
    <citation type="journal article" date="2020" name="Genome Biol.">
        <title>Gamete binning: chromosome-level and haplotype-resolved genome assembly enabled by high-throughput single-cell sequencing of gamete genomes.</title>
        <authorList>
            <person name="Campoy J.A."/>
            <person name="Sun H."/>
            <person name="Goel M."/>
            <person name="Jiao W.-B."/>
            <person name="Folz-Donahue K."/>
            <person name="Wang N."/>
            <person name="Rubio M."/>
            <person name="Liu C."/>
            <person name="Kukat C."/>
            <person name="Ruiz D."/>
            <person name="Huettel B."/>
            <person name="Schneeberger K."/>
        </authorList>
    </citation>
    <scope>NUCLEOTIDE SEQUENCE [LARGE SCALE GENOMIC DNA]</scope>
    <source>
        <strain evidence="11">cv. Rojo Pasion</strain>
    </source>
</reference>
<evidence type="ECO:0000256" key="5">
    <source>
        <dbReference type="ARBA" id="ARBA00022801"/>
    </source>
</evidence>
<evidence type="ECO:0000313" key="11">
    <source>
        <dbReference type="Proteomes" id="UP000507245"/>
    </source>
</evidence>
<dbReference type="EMBL" id="CAEKKB010000002">
    <property type="protein sequence ID" value="CAB4301873.1"/>
    <property type="molecule type" value="Genomic_DNA"/>
</dbReference>
<gene>
    <name evidence="10" type="ORF">ORAREDHAP_LOCUS17440</name>
</gene>
<comment type="cofactor">
    <cofactor evidence="1">
        <name>L-ascorbate</name>
        <dbReference type="ChEBI" id="CHEBI:38290"/>
    </cofactor>
</comment>
<dbReference type="Gene3D" id="3.40.50.1820">
    <property type="entry name" value="alpha/beta hydrolase"/>
    <property type="match status" value="1"/>
</dbReference>
<dbReference type="Gene3D" id="2.60.120.620">
    <property type="entry name" value="q2cbj1_9rhob like domain"/>
    <property type="match status" value="1"/>
</dbReference>
<dbReference type="Proteomes" id="UP000507245">
    <property type="component" value="Unassembled WGS sequence"/>
</dbReference>
<dbReference type="PROSITE" id="PS51257">
    <property type="entry name" value="PROKAR_LIPOPROTEIN"/>
    <property type="match status" value="1"/>
</dbReference>
<dbReference type="GO" id="GO:0004656">
    <property type="term" value="F:procollagen-proline 4-dioxygenase activity"/>
    <property type="evidence" value="ECO:0007669"/>
    <property type="project" value="UniProtKB-EC"/>
</dbReference>
<keyword evidence="11" id="KW-1185">Reference proteome</keyword>
<keyword evidence="7" id="KW-0223">Dioxygenase</keyword>
<protein>
    <recommendedName>
        <fullName evidence="4">procollagen-proline 4-dioxygenase</fullName>
        <ecNumber evidence="4">1.14.11.2</ecNumber>
    </recommendedName>
</protein>
<dbReference type="Pfam" id="PF01764">
    <property type="entry name" value="Lipase_3"/>
    <property type="match status" value="1"/>
</dbReference>
<keyword evidence="5" id="KW-0378">Hydrolase</keyword>
<name>A0A6J5WND9_PRUAR</name>
<evidence type="ECO:0000256" key="6">
    <source>
        <dbReference type="ARBA" id="ARBA00022824"/>
    </source>
</evidence>
<dbReference type="GO" id="GO:0005506">
    <property type="term" value="F:iron ion binding"/>
    <property type="evidence" value="ECO:0007669"/>
    <property type="project" value="InterPro"/>
</dbReference>
<dbReference type="SMART" id="SM00254">
    <property type="entry name" value="ShKT"/>
    <property type="match status" value="1"/>
</dbReference>